<dbReference type="AlphaFoldDB" id="A0A9D9HKN1"/>
<gene>
    <name evidence="3" type="ORF">IAC08_04300</name>
</gene>
<evidence type="ECO:0000313" key="4">
    <source>
        <dbReference type="Proteomes" id="UP000823617"/>
    </source>
</evidence>
<keyword evidence="1" id="KW-0472">Membrane</keyword>
<evidence type="ECO:0000313" key="3">
    <source>
        <dbReference type="EMBL" id="MBO8455607.1"/>
    </source>
</evidence>
<dbReference type="EMBL" id="JADIMK010000041">
    <property type="protein sequence ID" value="MBO8455607.1"/>
    <property type="molecule type" value="Genomic_DNA"/>
</dbReference>
<comment type="caution">
    <text evidence="3">The sequence shown here is derived from an EMBL/GenBank/DDBJ whole genome shotgun (WGS) entry which is preliminary data.</text>
</comment>
<accession>A0A9D9HKN1</accession>
<dbReference type="InterPro" id="IPR036938">
    <property type="entry name" value="PAP2/HPO_sf"/>
</dbReference>
<sequence>MQISHITPLRLTVAVILSVTVCMGCFPVPLTAQEMSDTGFDSQIRHIRNNAIPEFRHTYDDYLQYSPGVVVIGLKAAGYESRSSWGRMAVSDAFSAGIMAIAVNGLKYSVRRMRPDGTSRNSFPSGHTATAFMMATILHKEYGWRSPWFSIGGYTVAAATGVSRVMNNRHWTTDVIAGATIGILSVQLGYFIADKIFKDRYLSEKYERLPVAFDQQHRYYDIELYFSKKFFLNRKGPGMPGSGSSAGIGVTIPITPRWGISSRLGTDYIAYQDIERPNTYSFLAGGSWNIRFAKILEAEAKAMAGCAWIPGSCGFDFCTGAALAVLTGNNFKIKAFAEYETLGPDRQKPFVHSINTGFSAGFCW</sequence>
<reference evidence="3" key="2">
    <citation type="journal article" date="2021" name="PeerJ">
        <title>Extensive microbial diversity within the chicken gut microbiome revealed by metagenomics and culture.</title>
        <authorList>
            <person name="Gilroy R."/>
            <person name="Ravi A."/>
            <person name="Getino M."/>
            <person name="Pursley I."/>
            <person name="Horton D.L."/>
            <person name="Alikhan N.F."/>
            <person name="Baker D."/>
            <person name="Gharbi K."/>
            <person name="Hall N."/>
            <person name="Watson M."/>
            <person name="Adriaenssens E.M."/>
            <person name="Foster-Nyarko E."/>
            <person name="Jarju S."/>
            <person name="Secka A."/>
            <person name="Antonio M."/>
            <person name="Oren A."/>
            <person name="Chaudhuri R.R."/>
            <person name="La Ragione R."/>
            <person name="Hildebrand F."/>
            <person name="Pallen M.J."/>
        </authorList>
    </citation>
    <scope>NUCLEOTIDE SEQUENCE</scope>
    <source>
        <strain evidence="3">B1-3475</strain>
    </source>
</reference>
<dbReference type="CDD" id="cd03394">
    <property type="entry name" value="PAP2_like_5"/>
    <property type="match status" value="1"/>
</dbReference>
<organism evidence="3 4">
    <name type="scientific">Candidatus Cryptobacteroides intestinigallinarum</name>
    <dbReference type="NCBI Taxonomy" id="2840767"/>
    <lineage>
        <taxon>Bacteria</taxon>
        <taxon>Pseudomonadati</taxon>
        <taxon>Bacteroidota</taxon>
        <taxon>Bacteroidia</taxon>
        <taxon>Bacteroidales</taxon>
        <taxon>Candidatus Cryptobacteroides</taxon>
    </lineage>
</organism>
<feature type="transmembrane region" description="Helical" evidence="1">
    <location>
        <begin position="12"/>
        <end position="32"/>
    </location>
</feature>
<protein>
    <submittedName>
        <fullName evidence="3">Phosphatase PAP2 family protein</fullName>
    </submittedName>
</protein>
<dbReference type="SUPFAM" id="SSF48317">
    <property type="entry name" value="Acid phosphatase/Vanadium-dependent haloperoxidase"/>
    <property type="match status" value="1"/>
</dbReference>
<feature type="transmembrane region" description="Helical" evidence="1">
    <location>
        <begin position="142"/>
        <end position="163"/>
    </location>
</feature>
<evidence type="ECO:0000259" key="2">
    <source>
        <dbReference type="SMART" id="SM00014"/>
    </source>
</evidence>
<feature type="transmembrane region" description="Helical" evidence="1">
    <location>
        <begin position="93"/>
        <end position="110"/>
    </location>
</feature>
<evidence type="ECO:0000256" key="1">
    <source>
        <dbReference type="SAM" id="Phobius"/>
    </source>
</evidence>
<proteinExistence type="predicted"/>
<dbReference type="SMART" id="SM00014">
    <property type="entry name" value="acidPPc"/>
    <property type="match status" value="1"/>
</dbReference>
<dbReference type="Proteomes" id="UP000823617">
    <property type="component" value="Unassembled WGS sequence"/>
</dbReference>
<dbReference type="PANTHER" id="PTHR14969:SF13">
    <property type="entry name" value="AT30094P"/>
    <property type="match status" value="1"/>
</dbReference>
<keyword evidence="1" id="KW-1133">Transmembrane helix</keyword>
<reference evidence="3" key="1">
    <citation type="submission" date="2020-10" db="EMBL/GenBank/DDBJ databases">
        <authorList>
            <person name="Gilroy R."/>
        </authorList>
    </citation>
    <scope>NUCLEOTIDE SEQUENCE</scope>
    <source>
        <strain evidence="3">B1-3475</strain>
    </source>
</reference>
<keyword evidence="1" id="KW-0812">Transmembrane</keyword>
<dbReference type="Pfam" id="PF01569">
    <property type="entry name" value="PAP2"/>
    <property type="match status" value="1"/>
</dbReference>
<dbReference type="InterPro" id="IPR000326">
    <property type="entry name" value="PAP2/HPO"/>
</dbReference>
<dbReference type="Gene3D" id="1.20.144.10">
    <property type="entry name" value="Phosphatidic acid phosphatase type 2/haloperoxidase"/>
    <property type="match status" value="1"/>
</dbReference>
<feature type="domain" description="Phosphatidic acid phosphatase type 2/haloperoxidase" evidence="2">
    <location>
        <begin position="89"/>
        <end position="190"/>
    </location>
</feature>
<dbReference type="PANTHER" id="PTHR14969">
    <property type="entry name" value="SPHINGOSINE-1-PHOSPHATE PHOSPHOHYDROLASE"/>
    <property type="match status" value="1"/>
</dbReference>
<feature type="transmembrane region" description="Helical" evidence="1">
    <location>
        <begin position="175"/>
        <end position="193"/>
    </location>
</feature>
<name>A0A9D9HKN1_9BACT</name>